<evidence type="ECO:0000313" key="1">
    <source>
        <dbReference type="EMBL" id="CAL8137874.1"/>
    </source>
</evidence>
<sequence>MTSSSTENSSRRTYSSPYLSLLRENTRSQYHPKPGNTQNKINYRNPTLRNRFQKRTEAPLRGPQSAPPNFQSVHPEIHDYYQRRAEFQKEVHKTLLKSKLDRLVEYQEQLAKEINNLENGCGDVGIKSTKQTPTTSNQSGSKLKQFRVLGGCQGNLSYKIHRKPDKNGKVRSFSLEVDVRGYRTENIEINTEDSMMTVKASKMNGTTRDLKVQAPSMKDMEKAYVHTPRFGVLMIDF</sequence>
<dbReference type="EMBL" id="CAXLJM020000120">
    <property type="protein sequence ID" value="CAL8137874.1"/>
    <property type="molecule type" value="Genomic_DNA"/>
</dbReference>
<comment type="caution">
    <text evidence="1">The sequence shown here is derived from an EMBL/GenBank/DDBJ whole genome shotgun (WGS) entry which is preliminary data.</text>
</comment>
<name>A0ABP1RWV5_9HEXA</name>
<gene>
    <name evidence="1" type="ORF">ODALV1_LOCUS27120</name>
</gene>
<reference evidence="1 2" key="1">
    <citation type="submission" date="2024-08" db="EMBL/GenBank/DDBJ databases">
        <authorList>
            <person name="Cucini C."/>
            <person name="Frati F."/>
        </authorList>
    </citation>
    <scope>NUCLEOTIDE SEQUENCE [LARGE SCALE GENOMIC DNA]</scope>
</reference>
<proteinExistence type="predicted"/>
<dbReference type="Proteomes" id="UP001642540">
    <property type="component" value="Unassembled WGS sequence"/>
</dbReference>
<accession>A0ABP1RWV5</accession>
<keyword evidence="2" id="KW-1185">Reference proteome</keyword>
<evidence type="ECO:0000313" key="2">
    <source>
        <dbReference type="Proteomes" id="UP001642540"/>
    </source>
</evidence>
<organism evidence="1 2">
    <name type="scientific">Orchesella dallaii</name>
    <dbReference type="NCBI Taxonomy" id="48710"/>
    <lineage>
        <taxon>Eukaryota</taxon>
        <taxon>Metazoa</taxon>
        <taxon>Ecdysozoa</taxon>
        <taxon>Arthropoda</taxon>
        <taxon>Hexapoda</taxon>
        <taxon>Collembola</taxon>
        <taxon>Entomobryomorpha</taxon>
        <taxon>Entomobryoidea</taxon>
        <taxon>Orchesellidae</taxon>
        <taxon>Orchesellinae</taxon>
        <taxon>Orchesella</taxon>
    </lineage>
</organism>
<protein>
    <submittedName>
        <fullName evidence="1">Uncharacterized protein</fullName>
    </submittedName>
</protein>